<accession>A0A502EPN4</accession>
<sequence length="125" mass="14473">MNENELSAIVVDICYKMHVKLGPGLLESVYEAILYYELTKKGLFVERQKTLPVIWDELKLDIGFRTDLIIENKLILEIKSIEKITEVHAKQIMTYLKITKIKLGLLINFNVPLIKFGITRIVNNL</sequence>
<organism evidence="1 2">
    <name type="scientific">Flavobacterium pectinovorum</name>
    <dbReference type="NCBI Taxonomy" id="29533"/>
    <lineage>
        <taxon>Bacteria</taxon>
        <taxon>Pseudomonadati</taxon>
        <taxon>Bacteroidota</taxon>
        <taxon>Flavobacteriia</taxon>
        <taxon>Flavobacteriales</taxon>
        <taxon>Flavobacteriaceae</taxon>
        <taxon>Flavobacterium</taxon>
    </lineage>
</organism>
<dbReference type="InterPro" id="IPR026350">
    <property type="entry name" value="GxxExxY"/>
</dbReference>
<dbReference type="Pfam" id="PF13366">
    <property type="entry name" value="PDDEXK_3"/>
    <property type="match status" value="1"/>
</dbReference>
<dbReference type="OrthoDB" id="1119698at2"/>
<proteinExistence type="predicted"/>
<dbReference type="EMBL" id="RCZH01000011">
    <property type="protein sequence ID" value="TPG38161.1"/>
    <property type="molecule type" value="Genomic_DNA"/>
</dbReference>
<keyword evidence="2" id="KW-1185">Reference proteome</keyword>
<evidence type="ECO:0000313" key="2">
    <source>
        <dbReference type="Proteomes" id="UP000319700"/>
    </source>
</evidence>
<name>A0A502EPN4_9FLAO</name>
<dbReference type="NCBIfam" id="TIGR04256">
    <property type="entry name" value="GxxExxY"/>
    <property type="match status" value="1"/>
</dbReference>
<comment type="caution">
    <text evidence="1">The sequence shown here is derived from an EMBL/GenBank/DDBJ whole genome shotgun (WGS) entry which is preliminary data.</text>
</comment>
<protein>
    <submittedName>
        <fullName evidence="1">GxxExxY protein</fullName>
    </submittedName>
</protein>
<dbReference type="RefSeq" id="WP_140509254.1">
    <property type="nucleotide sequence ID" value="NZ_RCZH01000011.1"/>
</dbReference>
<dbReference type="AlphaFoldDB" id="A0A502EPN4"/>
<gene>
    <name evidence="1" type="ORF">EAH81_17160</name>
</gene>
<evidence type="ECO:0000313" key="1">
    <source>
        <dbReference type="EMBL" id="TPG38161.1"/>
    </source>
</evidence>
<reference evidence="1 2" key="1">
    <citation type="journal article" date="2019" name="Environ. Microbiol.">
        <title>Species interactions and distinct microbial communities in high Arctic permafrost affected cryosols are associated with the CH4 and CO2 gas fluxes.</title>
        <authorList>
            <person name="Altshuler I."/>
            <person name="Hamel J."/>
            <person name="Turney S."/>
            <person name="Magnuson E."/>
            <person name="Levesque R."/>
            <person name="Greer C."/>
            <person name="Whyte L.G."/>
        </authorList>
    </citation>
    <scope>NUCLEOTIDE SEQUENCE [LARGE SCALE GENOMIC DNA]</scope>
    <source>
        <strain evidence="1 2">42</strain>
    </source>
</reference>
<dbReference type="Proteomes" id="UP000319700">
    <property type="component" value="Unassembled WGS sequence"/>
</dbReference>